<comment type="caution">
    <text evidence="2">The sequence shown here is derived from an EMBL/GenBank/DDBJ whole genome shotgun (WGS) entry which is preliminary data.</text>
</comment>
<gene>
    <name evidence="2" type="ORF">EPI10_001243</name>
</gene>
<dbReference type="Pfam" id="PF08284">
    <property type="entry name" value="RVP_2"/>
    <property type="match status" value="1"/>
</dbReference>
<dbReference type="OrthoDB" id="696334at2759"/>
<name>A0A5B6VAB6_9ROSI</name>
<evidence type="ECO:0000313" key="2">
    <source>
        <dbReference type="EMBL" id="KAA3466128.1"/>
    </source>
</evidence>
<dbReference type="Proteomes" id="UP000325315">
    <property type="component" value="Unassembled WGS sequence"/>
</dbReference>
<keyword evidence="3" id="KW-1185">Reference proteome</keyword>
<feature type="region of interest" description="Disordered" evidence="1">
    <location>
        <begin position="29"/>
        <end position="72"/>
    </location>
</feature>
<evidence type="ECO:0000313" key="3">
    <source>
        <dbReference type="Proteomes" id="UP000325315"/>
    </source>
</evidence>
<protein>
    <submittedName>
        <fullName evidence="2">RuBisCO large subunit-binding protein subunit alpha, chloroplastic-like</fullName>
    </submittedName>
</protein>
<dbReference type="EMBL" id="SMMG02000007">
    <property type="protein sequence ID" value="KAA3466128.1"/>
    <property type="molecule type" value="Genomic_DNA"/>
</dbReference>
<reference evidence="3" key="1">
    <citation type="journal article" date="2019" name="Plant Biotechnol. J.">
        <title>Genome sequencing of the Australian wild diploid species Gossypium australe highlights disease resistance and delayed gland morphogenesis.</title>
        <authorList>
            <person name="Cai Y."/>
            <person name="Cai X."/>
            <person name="Wang Q."/>
            <person name="Wang P."/>
            <person name="Zhang Y."/>
            <person name="Cai C."/>
            <person name="Xu Y."/>
            <person name="Wang K."/>
            <person name="Zhou Z."/>
            <person name="Wang C."/>
            <person name="Geng S."/>
            <person name="Li B."/>
            <person name="Dong Q."/>
            <person name="Hou Y."/>
            <person name="Wang H."/>
            <person name="Ai P."/>
            <person name="Liu Z."/>
            <person name="Yi F."/>
            <person name="Sun M."/>
            <person name="An G."/>
            <person name="Cheng J."/>
            <person name="Zhang Y."/>
            <person name="Shi Q."/>
            <person name="Xie Y."/>
            <person name="Shi X."/>
            <person name="Chang Y."/>
            <person name="Huang F."/>
            <person name="Chen Y."/>
            <person name="Hong S."/>
            <person name="Mi L."/>
            <person name="Sun Q."/>
            <person name="Zhang L."/>
            <person name="Zhou B."/>
            <person name="Peng R."/>
            <person name="Zhang X."/>
            <person name="Liu F."/>
        </authorList>
    </citation>
    <scope>NUCLEOTIDE SEQUENCE [LARGE SCALE GENOMIC DNA]</scope>
    <source>
        <strain evidence="3">cv. PA1801</strain>
    </source>
</reference>
<accession>A0A5B6VAB6</accession>
<dbReference type="Gene3D" id="2.40.70.10">
    <property type="entry name" value="Acid Proteases"/>
    <property type="match status" value="1"/>
</dbReference>
<organism evidence="2 3">
    <name type="scientific">Gossypium australe</name>
    <dbReference type="NCBI Taxonomy" id="47621"/>
    <lineage>
        <taxon>Eukaryota</taxon>
        <taxon>Viridiplantae</taxon>
        <taxon>Streptophyta</taxon>
        <taxon>Embryophyta</taxon>
        <taxon>Tracheophyta</taxon>
        <taxon>Spermatophyta</taxon>
        <taxon>Magnoliopsida</taxon>
        <taxon>eudicotyledons</taxon>
        <taxon>Gunneridae</taxon>
        <taxon>Pentapetalae</taxon>
        <taxon>rosids</taxon>
        <taxon>malvids</taxon>
        <taxon>Malvales</taxon>
        <taxon>Malvaceae</taxon>
        <taxon>Malvoideae</taxon>
        <taxon>Gossypium</taxon>
    </lineage>
</organism>
<dbReference type="AlphaFoldDB" id="A0A5B6VAB6"/>
<dbReference type="InterPro" id="IPR021109">
    <property type="entry name" value="Peptidase_aspartic_dom_sf"/>
</dbReference>
<evidence type="ECO:0000256" key="1">
    <source>
        <dbReference type="SAM" id="MobiDB-lite"/>
    </source>
</evidence>
<sequence length="145" mass="16464">MLQLGIQTKIVESNTRVLKLKSFHSRLSELPEKDRYQNTRSSNTTARRRPPRNAGNVSNRKGETKGSAMLSEARAPARAYAIRAREDTSSPDVITENLMLLSFDEFDVILGMDWLMLHDGVVNCRQKTIELKCQISEILLIESDE</sequence>
<proteinExistence type="predicted"/>